<dbReference type="InterPro" id="IPR036390">
    <property type="entry name" value="WH_DNA-bd_sf"/>
</dbReference>
<dbReference type="Gene3D" id="1.10.10.10">
    <property type="entry name" value="Winged helix-like DNA-binding domain superfamily/Winged helix DNA-binding domain"/>
    <property type="match status" value="1"/>
</dbReference>
<organism evidence="1 2">
    <name type="scientific">Methanolapillus millepedarum</name>
    <dbReference type="NCBI Taxonomy" id="3028296"/>
    <lineage>
        <taxon>Archaea</taxon>
        <taxon>Methanobacteriati</taxon>
        <taxon>Methanobacteriota</taxon>
        <taxon>Stenosarchaea group</taxon>
        <taxon>Methanomicrobia</taxon>
        <taxon>Methanosarcinales</taxon>
        <taxon>Methanosarcinaceae</taxon>
        <taxon>Methanolapillus</taxon>
    </lineage>
</organism>
<evidence type="ECO:0000313" key="1">
    <source>
        <dbReference type="EMBL" id="WNY25224.1"/>
    </source>
</evidence>
<dbReference type="Proteomes" id="UP001303587">
    <property type="component" value="Chromosome"/>
</dbReference>
<dbReference type="EMBL" id="CP131060">
    <property type="protein sequence ID" value="WNY25224.1"/>
    <property type="molecule type" value="Genomic_DNA"/>
</dbReference>
<dbReference type="InterPro" id="IPR036388">
    <property type="entry name" value="WH-like_DNA-bd_sf"/>
</dbReference>
<dbReference type="AlphaFoldDB" id="A0AA96V2C6"/>
<evidence type="ECO:0000313" key="2">
    <source>
        <dbReference type="Proteomes" id="UP001303587"/>
    </source>
</evidence>
<reference evidence="1 2" key="1">
    <citation type="submission" date="2023-07" db="EMBL/GenBank/DDBJ databases">
        <title>Closed genoem sequence of Methanosarcinaceae archaeon Ac7.</title>
        <authorList>
            <person name="Poehlein A."/>
            <person name="Protasov E."/>
            <person name="Platt K."/>
            <person name="Reeh H."/>
            <person name="Daniel R."/>
            <person name="Brune A."/>
        </authorList>
    </citation>
    <scope>NUCLEOTIDE SEQUENCE [LARGE SCALE GENOMIC DNA]</scope>
    <source>
        <strain evidence="1 2">Ac7</strain>
    </source>
</reference>
<protein>
    <submittedName>
        <fullName evidence="1">Uncharacterized protein</fullName>
    </submittedName>
</protein>
<dbReference type="RefSeq" id="WP_338103259.1">
    <property type="nucleotide sequence ID" value="NZ_CP131060.1"/>
</dbReference>
<accession>A0AA96V2C6</accession>
<proteinExistence type="predicted"/>
<name>A0AA96V2C6_9EURY</name>
<dbReference type="SUPFAM" id="SSF46785">
    <property type="entry name" value="Winged helix' DNA-binding domain"/>
    <property type="match status" value="1"/>
</dbReference>
<sequence>MTPDEEIILNHMKHIGKPVKPGELAEISGKDNKEVSKIIDSLKKQGLVCSPKRCYYAPEE</sequence>
<gene>
    <name evidence="1" type="ORF">MsAc7_07700</name>
</gene>
<dbReference type="GeneID" id="89229881"/>
<keyword evidence="2" id="KW-1185">Reference proteome</keyword>